<evidence type="ECO:0000256" key="1">
    <source>
        <dbReference type="SAM" id="SignalP"/>
    </source>
</evidence>
<evidence type="ECO:0000313" key="2">
    <source>
        <dbReference type="EMBL" id="MYZ53290.1"/>
    </source>
</evidence>
<keyword evidence="1" id="KW-0732">Signal</keyword>
<sequence length="131" mass="13664">MTTMCDMSCKSLVRRWTTGWILWAMLLHALAPAAAQAGLRLAPDLPFEVCSSTGILLAVEPAQESSQDEGPGLAGLHCDWCLLDAPALLPELPSAGLDAGPGGADPVAILSAPQARTGCWRVQARAPPAFC</sequence>
<proteinExistence type="predicted"/>
<accession>A0A7C9J9P6</accession>
<organism evidence="2 3">
    <name type="scientific">Malikia spinosa</name>
    <dbReference type="NCBI Taxonomy" id="86180"/>
    <lineage>
        <taxon>Bacteria</taxon>
        <taxon>Pseudomonadati</taxon>
        <taxon>Pseudomonadota</taxon>
        <taxon>Betaproteobacteria</taxon>
        <taxon>Burkholderiales</taxon>
        <taxon>Comamonadaceae</taxon>
        <taxon>Malikia</taxon>
    </lineage>
</organism>
<dbReference type="AlphaFoldDB" id="A0A7C9J9P6"/>
<protein>
    <submittedName>
        <fullName evidence="2">DUF2946 domain-containing protein</fullName>
    </submittedName>
</protein>
<name>A0A7C9J9P6_9BURK</name>
<feature type="chain" id="PRO_5028940327" evidence="1">
    <location>
        <begin position="38"/>
        <end position="131"/>
    </location>
</feature>
<dbReference type="InterPro" id="IPR021333">
    <property type="entry name" value="DUF2946"/>
</dbReference>
<dbReference type="EMBL" id="VYSB01000017">
    <property type="protein sequence ID" value="MYZ53290.1"/>
    <property type="molecule type" value="Genomic_DNA"/>
</dbReference>
<gene>
    <name evidence="2" type="ORF">F5985_14415</name>
</gene>
<dbReference type="Pfam" id="PF11162">
    <property type="entry name" value="DUF2946"/>
    <property type="match status" value="1"/>
</dbReference>
<feature type="signal peptide" evidence="1">
    <location>
        <begin position="1"/>
        <end position="37"/>
    </location>
</feature>
<dbReference type="Proteomes" id="UP000481947">
    <property type="component" value="Unassembled WGS sequence"/>
</dbReference>
<comment type="caution">
    <text evidence="2">The sequence shown here is derived from an EMBL/GenBank/DDBJ whole genome shotgun (WGS) entry which is preliminary data.</text>
</comment>
<reference evidence="2 3" key="1">
    <citation type="submission" date="2019-09" db="EMBL/GenBank/DDBJ databases">
        <title>Identification of Malikia spinosa a prominent benzene-, toluene-, and ethylbenzene-degrading bacterium: enrichment, isolation and whole genome sequencing.</title>
        <authorList>
            <person name="Tancsics A."/>
            <person name="Revesz F."/>
            <person name="Kriszt B."/>
        </authorList>
    </citation>
    <scope>NUCLEOTIDE SEQUENCE [LARGE SCALE GENOMIC DNA]</scope>
    <source>
        <strain evidence="2 3">AB6</strain>
    </source>
</reference>
<evidence type="ECO:0000313" key="3">
    <source>
        <dbReference type="Proteomes" id="UP000481947"/>
    </source>
</evidence>